<evidence type="ECO:0000313" key="2">
    <source>
        <dbReference type="Proteomes" id="UP000179880"/>
    </source>
</evidence>
<dbReference type="Proteomes" id="UP000179880">
    <property type="component" value="Unassembled WGS sequence"/>
</dbReference>
<proteinExistence type="predicted"/>
<sequence>MEKKEIKFPTPSKMDDLVLEFKKLSHIKHVALPEKDELMYENRPIREQVEKAFLNAPLSEQTKLWLENSVVKYIESPIILDDFEDDGPRDKFEKTLEGKKEIYDFYKSNRLRRTNISNVIRFFKELKLFEEKFKFSPDLAKTLDEIYFMVSIKFEAYEKMEIKDKLEVTRKVAKLAREICVDIIQKFSQVSL</sequence>
<gene>
    <name evidence="1" type="ORF">A3B93_00145</name>
</gene>
<comment type="caution">
    <text evidence="1">The sequence shown here is derived from an EMBL/GenBank/DDBJ whole genome shotgun (WGS) entry which is preliminary data.</text>
</comment>
<name>A0A1F6WK06_9BACT</name>
<dbReference type="AlphaFoldDB" id="A0A1F6WK06"/>
<organism evidence="1 2">
    <name type="scientific">Candidatus Nomurabacteria bacterium RIFCSPHIGHO2_02_FULL_42_24</name>
    <dbReference type="NCBI Taxonomy" id="1801757"/>
    <lineage>
        <taxon>Bacteria</taxon>
        <taxon>Candidatus Nomuraibacteriota</taxon>
    </lineage>
</organism>
<protein>
    <submittedName>
        <fullName evidence="1">Uncharacterized protein</fullName>
    </submittedName>
</protein>
<dbReference type="EMBL" id="MFUH01000009">
    <property type="protein sequence ID" value="OGI82210.1"/>
    <property type="molecule type" value="Genomic_DNA"/>
</dbReference>
<accession>A0A1F6WK06</accession>
<reference evidence="1 2" key="1">
    <citation type="journal article" date="2016" name="Nat. Commun.">
        <title>Thousands of microbial genomes shed light on interconnected biogeochemical processes in an aquifer system.</title>
        <authorList>
            <person name="Anantharaman K."/>
            <person name="Brown C.T."/>
            <person name="Hug L.A."/>
            <person name="Sharon I."/>
            <person name="Castelle C.J."/>
            <person name="Probst A.J."/>
            <person name="Thomas B.C."/>
            <person name="Singh A."/>
            <person name="Wilkins M.J."/>
            <person name="Karaoz U."/>
            <person name="Brodie E.L."/>
            <person name="Williams K.H."/>
            <person name="Hubbard S.S."/>
            <person name="Banfield J.F."/>
        </authorList>
    </citation>
    <scope>NUCLEOTIDE SEQUENCE [LARGE SCALE GENOMIC DNA]</scope>
</reference>
<evidence type="ECO:0000313" key="1">
    <source>
        <dbReference type="EMBL" id="OGI82210.1"/>
    </source>
</evidence>